<protein>
    <submittedName>
        <fullName evidence="7">Ankyrin</fullName>
    </submittedName>
</protein>
<dbReference type="EMBL" id="ML976614">
    <property type="protein sequence ID" value="KAF1850427.1"/>
    <property type="molecule type" value="Genomic_DNA"/>
</dbReference>
<dbReference type="PROSITE" id="PS50157">
    <property type="entry name" value="ZINC_FINGER_C2H2_2"/>
    <property type="match status" value="2"/>
</dbReference>
<feature type="repeat" description="ANK" evidence="3">
    <location>
        <begin position="222"/>
        <end position="254"/>
    </location>
</feature>
<feature type="repeat" description="ANK" evidence="3">
    <location>
        <begin position="350"/>
        <end position="383"/>
    </location>
</feature>
<dbReference type="InterPro" id="IPR002110">
    <property type="entry name" value="Ankyrin_rpt"/>
</dbReference>
<dbReference type="Pfam" id="PF00023">
    <property type="entry name" value="Ank"/>
    <property type="match status" value="1"/>
</dbReference>
<dbReference type="OrthoDB" id="5596414at2759"/>
<keyword evidence="8" id="KW-1185">Reference proteome</keyword>
<keyword evidence="4" id="KW-0479">Metal-binding</keyword>
<reference evidence="7" key="1">
    <citation type="submission" date="2020-01" db="EMBL/GenBank/DDBJ databases">
        <authorList>
            <consortium name="DOE Joint Genome Institute"/>
            <person name="Haridas S."/>
            <person name="Albert R."/>
            <person name="Binder M."/>
            <person name="Bloem J."/>
            <person name="Labutti K."/>
            <person name="Salamov A."/>
            <person name="Andreopoulos B."/>
            <person name="Baker S.E."/>
            <person name="Barry K."/>
            <person name="Bills G."/>
            <person name="Bluhm B.H."/>
            <person name="Cannon C."/>
            <person name="Castanera R."/>
            <person name="Culley D.E."/>
            <person name="Daum C."/>
            <person name="Ezra D."/>
            <person name="Gonzalez J.B."/>
            <person name="Henrissat B."/>
            <person name="Kuo A."/>
            <person name="Liang C."/>
            <person name="Lipzen A."/>
            <person name="Lutzoni F."/>
            <person name="Magnuson J."/>
            <person name="Mondo S."/>
            <person name="Nolan M."/>
            <person name="Ohm R."/>
            <person name="Pangilinan J."/>
            <person name="Park H.-J."/>
            <person name="Ramirez L."/>
            <person name="Alfaro M."/>
            <person name="Sun H."/>
            <person name="Tritt A."/>
            <person name="Yoshinaga Y."/>
            <person name="Zwiers L.-H."/>
            <person name="Turgeon B.G."/>
            <person name="Goodwin S.B."/>
            <person name="Spatafora J.W."/>
            <person name="Crous P.W."/>
            <person name="Grigoriev I.V."/>
        </authorList>
    </citation>
    <scope>NUCLEOTIDE SEQUENCE</scope>
    <source>
        <strain evidence="7">CBS 394.84</strain>
    </source>
</reference>
<dbReference type="SUPFAM" id="SSF48403">
    <property type="entry name" value="Ankyrin repeat"/>
    <property type="match status" value="2"/>
</dbReference>
<dbReference type="SMART" id="SM00355">
    <property type="entry name" value="ZnF_C2H2"/>
    <property type="match status" value="3"/>
</dbReference>
<dbReference type="PANTHER" id="PTHR24198">
    <property type="entry name" value="ANKYRIN REPEAT AND PROTEIN KINASE DOMAIN-CONTAINING PROTEIN"/>
    <property type="match status" value="1"/>
</dbReference>
<dbReference type="AlphaFoldDB" id="A0A9P4GRD7"/>
<proteinExistence type="predicted"/>
<dbReference type="InterPro" id="IPR013087">
    <property type="entry name" value="Znf_C2H2_type"/>
</dbReference>
<evidence type="ECO:0000256" key="2">
    <source>
        <dbReference type="ARBA" id="ARBA00023043"/>
    </source>
</evidence>
<comment type="caution">
    <text evidence="7">The sequence shown here is derived from an EMBL/GenBank/DDBJ whole genome shotgun (WGS) entry which is preliminary data.</text>
</comment>
<keyword evidence="2 3" id="KW-0040">ANK repeat</keyword>
<evidence type="ECO:0000256" key="1">
    <source>
        <dbReference type="ARBA" id="ARBA00022737"/>
    </source>
</evidence>
<gene>
    <name evidence="7" type="ORF">K460DRAFT_422883</name>
</gene>
<dbReference type="SUPFAM" id="SSF57667">
    <property type="entry name" value="beta-beta-alpha zinc fingers"/>
    <property type="match status" value="1"/>
</dbReference>
<keyword evidence="4" id="KW-0863">Zinc-finger</keyword>
<sequence length="755" mass="84515">MQVSPVAPNHPGYRCPSFQSQPRIRYSLTGVPHWLYTYLRKLMHSIESCRSTSRLDKLTPLYAEMMASELFKCDTCSKSFDTLGRFNQHKKTHSKPFGCEICHRGFALRLDLNRHVKARHRVGHEKYRCHIEHCQFRTIRKDHLSRHLSKIHGNPSKTRKEASSLDINDPAPRSSPLSSTKLGHTGYLHTCSTFMQAASLGNITLLEAALDAGIALETIANDGSTALHCAARAGQAMSVQYLLEKGANAERRNDKGRIPLYEALLSQNPGTVNVLLHGTAEIINLDSIEYYLARSGSIEVLQVYIKHPRTTFASHNAQNLLTAASKMGQTSIVAAMLQHSDIDVNKKDPTGNAPIHQAARYGFIEVMQLLLSSQGIDLNVQTRVNRLTPLYIAVLKGHFDIFRLLLDQVAAVANPAASTDCISPLLVPIQGHPNVVKSLISQDGIDINCKNKNLQTPLHLAASQGCTNFVKHLCRQDNVETSCKDKFLQTPLHLAASQGHVEAVKCLIRFADSGCTDDNKQTAVHLTAFNGHWETVHTLLEHQGYPMKCTNMPDQASLMKEIDKTEVIRRLLRRADFQDVNFIDKSPRFKETLLTTAVHRGDCEIIRVLLAHPDINVNKMNNNRYSPLMTAAWYSQLDAGRLLLEHKDIDIDFSREDGYFGCDWTALKYARERGHKEFVNLLLYYGATDDEAGSTTTAGEESNVAGPTRLVELQDNALTKPELEAQPYSFMDEYINDDPMYDLEMADTEDLDMTA</sequence>
<feature type="repeat" description="ANK" evidence="3">
    <location>
        <begin position="487"/>
        <end position="509"/>
    </location>
</feature>
<dbReference type="GeneID" id="63855438"/>
<name>A0A9P4GRD7_9PLEO</name>
<keyword evidence="4" id="KW-0862">Zinc</keyword>
<evidence type="ECO:0000313" key="8">
    <source>
        <dbReference type="Proteomes" id="UP000800039"/>
    </source>
</evidence>
<organism evidence="7 8">
    <name type="scientific">Cucurbitaria berberidis CBS 394.84</name>
    <dbReference type="NCBI Taxonomy" id="1168544"/>
    <lineage>
        <taxon>Eukaryota</taxon>
        <taxon>Fungi</taxon>
        <taxon>Dikarya</taxon>
        <taxon>Ascomycota</taxon>
        <taxon>Pezizomycotina</taxon>
        <taxon>Dothideomycetes</taxon>
        <taxon>Pleosporomycetidae</taxon>
        <taxon>Pleosporales</taxon>
        <taxon>Pleosporineae</taxon>
        <taxon>Cucurbitariaceae</taxon>
        <taxon>Cucurbitaria</taxon>
    </lineage>
</organism>
<dbReference type="Proteomes" id="UP000800039">
    <property type="component" value="Unassembled WGS sequence"/>
</dbReference>
<feature type="domain" description="C2H2-type" evidence="6">
    <location>
        <begin position="71"/>
        <end position="94"/>
    </location>
</feature>
<feature type="repeat" description="ANK" evidence="3">
    <location>
        <begin position="385"/>
        <end position="417"/>
    </location>
</feature>
<dbReference type="PROSITE" id="PS50088">
    <property type="entry name" value="ANK_REPEAT"/>
    <property type="match status" value="4"/>
</dbReference>
<dbReference type="GO" id="GO:0008270">
    <property type="term" value="F:zinc ion binding"/>
    <property type="evidence" value="ECO:0007669"/>
    <property type="project" value="UniProtKB-KW"/>
</dbReference>
<feature type="domain" description="C2H2-type" evidence="6">
    <location>
        <begin position="97"/>
        <end position="120"/>
    </location>
</feature>
<dbReference type="RefSeq" id="XP_040792990.1">
    <property type="nucleotide sequence ID" value="XM_040938188.1"/>
</dbReference>
<dbReference type="Gene3D" id="3.30.160.60">
    <property type="entry name" value="Classic Zinc Finger"/>
    <property type="match status" value="1"/>
</dbReference>
<accession>A0A9P4GRD7</accession>
<evidence type="ECO:0000259" key="6">
    <source>
        <dbReference type="PROSITE" id="PS50157"/>
    </source>
</evidence>
<dbReference type="SMART" id="SM00248">
    <property type="entry name" value="ANK"/>
    <property type="match status" value="13"/>
</dbReference>
<keyword evidence="1" id="KW-0677">Repeat</keyword>
<feature type="region of interest" description="Disordered" evidence="5">
    <location>
        <begin position="149"/>
        <end position="180"/>
    </location>
</feature>
<dbReference type="Pfam" id="PF12796">
    <property type="entry name" value="Ank_2"/>
    <property type="match status" value="4"/>
</dbReference>
<evidence type="ECO:0000256" key="3">
    <source>
        <dbReference type="PROSITE-ProRule" id="PRU00023"/>
    </source>
</evidence>
<evidence type="ECO:0000313" key="7">
    <source>
        <dbReference type="EMBL" id="KAF1850427.1"/>
    </source>
</evidence>
<evidence type="ECO:0000256" key="5">
    <source>
        <dbReference type="SAM" id="MobiDB-lite"/>
    </source>
</evidence>
<dbReference type="PANTHER" id="PTHR24198:SF165">
    <property type="entry name" value="ANKYRIN REPEAT-CONTAINING PROTEIN-RELATED"/>
    <property type="match status" value="1"/>
</dbReference>
<dbReference type="PROSITE" id="PS50297">
    <property type="entry name" value="ANK_REP_REGION"/>
    <property type="match status" value="4"/>
</dbReference>
<dbReference type="InterPro" id="IPR036770">
    <property type="entry name" value="Ankyrin_rpt-contain_sf"/>
</dbReference>
<evidence type="ECO:0000256" key="4">
    <source>
        <dbReference type="PROSITE-ProRule" id="PRU00042"/>
    </source>
</evidence>
<dbReference type="Gene3D" id="1.25.40.20">
    <property type="entry name" value="Ankyrin repeat-containing domain"/>
    <property type="match status" value="4"/>
</dbReference>
<dbReference type="PROSITE" id="PS00028">
    <property type="entry name" value="ZINC_FINGER_C2H2_1"/>
    <property type="match status" value="2"/>
</dbReference>
<dbReference type="InterPro" id="IPR036236">
    <property type="entry name" value="Znf_C2H2_sf"/>
</dbReference>